<dbReference type="Proteomes" id="UP000244005">
    <property type="component" value="Unassembled WGS sequence"/>
</dbReference>
<proteinExistence type="predicted"/>
<dbReference type="AlphaFoldDB" id="A0A2R6X077"/>
<gene>
    <name evidence="1" type="ORF">MARPO_0045s0154</name>
</gene>
<evidence type="ECO:0000313" key="1">
    <source>
        <dbReference type="EMBL" id="PTQ39513.1"/>
    </source>
</evidence>
<evidence type="ECO:0000313" key="2">
    <source>
        <dbReference type="Proteomes" id="UP000244005"/>
    </source>
</evidence>
<reference evidence="2" key="1">
    <citation type="journal article" date="2017" name="Cell">
        <title>Insights into land plant evolution garnered from the Marchantia polymorpha genome.</title>
        <authorList>
            <person name="Bowman J.L."/>
            <person name="Kohchi T."/>
            <person name="Yamato K.T."/>
            <person name="Jenkins J."/>
            <person name="Shu S."/>
            <person name="Ishizaki K."/>
            <person name="Yamaoka S."/>
            <person name="Nishihama R."/>
            <person name="Nakamura Y."/>
            <person name="Berger F."/>
            <person name="Adam C."/>
            <person name="Aki S.S."/>
            <person name="Althoff F."/>
            <person name="Araki T."/>
            <person name="Arteaga-Vazquez M.A."/>
            <person name="Balasubrmanian S."/>
            <person name="Barry K."/>
            <person name="Bauer D."/>
            <person name="Boehm C.R."/>
            <person name="Briginshaw L."/>
            <person name="Caballero-Perez J."/>
            <person name="Catarino B."/>
            <person name="Chen F."/>
            <person name="Chiyoda S."/>
            <person name="Chovatia M."/>
            <person name="Davies K.M."/>
            <person name="Delmans M."/>
            <person name="Demura T."/>
            <person name="Dierschke T."/>
            <person name="Dolan L."/>
            <person name="Dorantes-Acosta A.E."/>
            <person name="Eklund D.M."/>
            <person name="Florent S.N."/>
            <person name="Flores-Sandoval E."/>
            <person name="Fujiyama A."/>
            <person name="Fukuzawa H."/>
            <person name="Galik B."/>
            <person name="Grimanelli D."/>
            <person name="Grimwood J."/>
            <person name="Grossniklaus U."/>
            <person name="Hamada T."/>
            <person name="Haseloff J."/>
            <person name="Hetherington A.J."/>
            <person name="Higo A."/>
            <person name="Hirakawa Y."/>
            <person name="Hundley H.N."/>
            <person name="Ikeda Y."/>
            <person name="Inoue K."/>
            <person name="Inoue S.I."/>
            <person name="Ishida S."/>
            <person name="Jia Q."/>
            <person name="Kakita M."/>
            <person name="Kanazawa T."/>
            <person name="Kawai Y."/>
            <person name="Kawashima T."/>
            <person name="Kennedy M."/>
            <person name="Kinose K."/>
            <person name="Kinoshita T."/>
            <person name="Kohara Y."/>
            <person name="Koide E."/>
            <person name="Komatsu K."/>
            <person name="Kopischke S."/>
            <person name="Kubo M."/>
            <person name="Kyozuka J."/>
            <person name="Lagercrantz U."/>
            <person name="Lin S.S."/>
            <person name="Lindquist E."/>
            <person name="Lipzen A.M."/>
            <person name="Lu C.W."/>
            <person name="De Luna E."/>
            <person name="Martienssen R.A."/>
            <person name="Minamino N."/>
            <person name="Mizutani M."/>
            <person name="Mizutani M."/>
            <person name="Mochizuki N."/>
            <person name="Monte I."/>
            <person name="Mosher R."/>
            <person name="Nagasaki H."/>
            <person name="Nakagami H."/>
            <person name="Naramoto S."/>
            <person name="Nishitani K."/>
            <person name="Ohtani M."/>
            <person name="Okamoto T."/>
            <person name="Okumura M."/>
            <person name="Phillips J."/>
            <person name="Pollak B."/>
            <person name="Reinders A."/>
            <person name="Rovekamp M."/>
            <person name="Sano R."/>
            <person name="Sawa S."/>
            <person name="Schmid M.W."/>
            <person name="Shirakawa M."/>
            <person name="Solano R."/>
            <person name="Spunde A."/>
            <person name="Suetsugu N."/>
            <person name="Sugano S."/>
            <person name="Sugiyama A."/>
            <person name="Sun R."/>
            <person name="Suzuki Y."/>
            <person name="Takenaka M."/>
            <person name="Takezawa D."/>
            <person name="Tomogane H."/>
            <person name="Tsuzuki M."/>
            <person name="Ueda T."/>
            <person name="Umeda M."/>
            <person name="Ward J.M."/>
            <person name="Watanabe Y."/>
            <person name="Yazaki K."/>
            <person name="Yokoyama R."/>
            <person name="Yoshitake Y."/>
            <person name="Yotsui I."/>
            <person name="Zachgo S."/>
            <person name="Schmutz J."/>
        </authorList>
    </citation>
    <scope>NUCLEOTIDE SEQUENCE [LARGE SCALE GENOMIC DNA]</scope>
    <source>
        <strain evidence="2">Tak-1</strain>
    </source>
</reference>
<keyword evidence="2" id="KW-1185">Reference proteome</keyword>
<sequence length="382" mass="40132">MENKHKQMLKYSALIATVLCVLGTRVLRHSPGPRIALVSGNDTVLRDRVVSESTLSESTILSCPRKLLCPRSDRPWAVGHTLWASSLRPDESEDDAGCPEDMLSVRIMNFAESFIRDLAANWNSMAYSMVHPLYSSWEVIFQRLPQDFASFNETKWPLNEIEWLGMSKLSEVRDISSTISSDPSDLNMGGIGSGAAPSGAGYGGAGGYASGGAGTGGYGDAPVGCRSAWGSGGAAYGSGGSSPGYGGTAGDSVSGYGGSGAWGSGGGGAGLATGTRVMVMAEVRADMDPIPRVMEGEEAGMVAALPGMEIQVVEEPAVGATLGAMETFMGALAMLIRHGGQEEQTHTALLQLDLAVLKLNIFSKTLQNRIQTERSRTTTLRV</sequence>
<dbReference type="EMBL" id="KZ772717">
    <property type="protein sequence ID" value="PTQ39513.1"/>
    <property type="molecule type" value="Genomic_DNA"/>
</dbReference>
<organism evidence="1 2">
    <name type="scientific">Marchantia polymorpha</name>
    <name type="common">Common liverwort</name>
    <name type="synonym">Marchantia aquatica</name>
    <dbReference type="NCBI Taxonomy" id="3197"/>
    <lineage>
        <taxon>Eukaryota</taxon>
        <taxon>Viridiplantae</taxon>
        <taxon>Streptophyta</taxon>
        <taxon>Embryophyta</taxon>
        <taxon>Marchantiophyta</taxon>
        <taxon>Marchantiopsida</taxon>
        <taxon>Marchantiidae</taxon>
        <taxon>Marchantiales</taxon>
        <taxon>Marchantiaceae</taxon>
        <taxon>Marchantia</taxon>
    </lineage>
</organism>
<accession>A0A2R6X077</accession>
<dbReference type="Gramene" id="Mp6g19090.1">
    <property type="protein sequence ID" value="Mp6g19090.1.cds"/>
    <property type="gene ID" value="Mp6g19090"/>
</dbReference>
<protein>
    <submittedName>
        <fullName evidence="1">Uncharacterized protein</fullName>
    </submittedName>
</protein>
<name>A0A2R6X077_MARPO</name>